<comment type="caution">
    <text evidence="8">The sequence shown here is derived from an EMBL/GenBank/DDBJ whole genome shotgun (WGS) entry which is preliminary data.</text>
</comment>
<gene>
    <name evidence="8" type="ORF">CSUI_007128</name>
</gene>
<dbReference type="VEuPathDB" id="ToxoDB:CSUI_007128"/>
<evidence type="ECO:0000256" key="5">
    <source>
        <dbReference type="ARBA" id="ARBA00023136"/>
    </source>
</evidence>
<feature type="compositionally biased region" description="Basic and acidic residues" evidence="6">
    <location>
        <begin position="54"/>
        <end position="66"/>
    </location>
</feature>
<feature type="region of interest" description="Disordered" evidence="6">
    <location>
        <begin position="1"/>
        <end position="67"/>
    </location>
</feature>
<dbReference type="RefSeq" id="XP_067920745.1">
    <property type="nucleotide sequence ID" value="XM_068067278.1"/>
</dbReference>
<dbReference type="AlphaFoldDB" id="A0A2C6KRZ5"/>
<proteinExistence type="inferred from homology"/>
<evidence type="ECO:0000313" key="9">
    <source>
        <dbReference type="Proteomes" id="UP000221165"/>
    </source>
</evidence>
<protein>
    <submittedName>
        <fullName evidence="8">Lem3 cdc50 family</fullName>
    </submittedName>
</protein>
<dbReference type="GO" id="GO:0005794">
    <property type="term" value="C:Golgi apparatus"/>
    <property type="evidence" value="ECO:0007669"/>
    <property type="project" value="TreeGrafter"/>
</dbReference>
<dbReference type="Proteomes" id="UP000221165">
    <property type="component" value="Unassembled WGS sequence"/>
</dbReference>
<dbReference type="GO" id="GO:0005783">
    <property type="term" value="C:endoplasmic reticulum"/>
    <property type="evidence" value="ECO:0007669"/>
    <property type="project" value="TreeGrafter"/>
</dbReference>
<dbReference type="GeneID" id="94430489"/>
<dbReference type="EMBL" id="MIGC01003681">
    <property type="protein sequence ID" value="PHJ19043.1"/>
    <property type="molecule type" value="Genomic_DNA"/>
</dbReference>
<dbReference type="Pfam" id="PF03381">
    <property type="entry name" value="CDC50"/>
    <property type="match status" value="1"/>
</dbReference>
<evidence type="ECO:0000256" key="4">
    <source>
        <dbReference type="ARBA" id="ARBA00022989"/>
    </source>
</evidence>
<evidence type="ECO:0000256" key="3">
    <source>
        <dbReference type="ARBA" id="ARBA00022692"/>
    </source>
</evidence>
<dbReference type="OrthoDB" id="340608at2759"/>
<feature type="transmembrane region" description="Helical" evidence="7">
    <location>
        <begin position="115"/>
        <end position="135"/>
    </location>
</feature>
<comment type="subcellular location">
    <subcellularLocation>
        <location evidence="1">Membrane</location>
        <topology evidence="1">Multi-pass membrane protein</topology>
    </subcellularLocation>
</comment>
<dbReference type="InterPro" id="IPR005045">
    <property type="entry name" value="CDC50/LEM3_fam"/>
</dbReference>
<evidence type="ECO:0000313" key="8">
    <source>
        <dbReference type="EMBL" id="PHJ19043.1"/>
    </source>
</evidence>
<dbReference type="PANTHER" id="PTHR10926">
    <property type="entry name" value="CELL CYCLE CONTROL PROTEIN 50"/>
    <property type="match status" value="1"/>
</dbReference>
<feature type="transmembrane region" description="Helical" evidence="7">
    <location>
        <begin position="384"/>
        <end position="406"/>
    </location>
</feature>
<name>A0A2C6KRZ5_9APIC</name>
<keyword evidence="5 7" id="KW-0472">Membrane</keyword>
<reference evidence="8 9" key="1">
    <citation type="journal article" date="2017" name="Int. J. Parasitol.">
        <title>The genome of the protozoan parasite Cystoisospora suis and a reverse vaccinology approach to identify vaccine candidates.</title>
        <authorList>
            <person name="Palmieri N."/>
            <person name="Shrestha A."/>
            <person name="Ruttkowski B."/>
            <person name="Beck T."/>
            <person name="Vogl C."/>
            <person name="Tomley F."/>
            <person name="Blake D.P."/>
            <person name="Joachim A."/>
        </authorList>
    </citation>
    <scope>NUCLEOTIDE SEQUENCE [LARGE SCALE GENOMIC DNA]</scope>
    <source>
        <strain evidence="8 9">Wien I</strain>
    </source>
</reference>
<evidence type="ECO:0000256" key="6">
    <source>
        <dbReference type="SAM" id="MobiDB-lite"/>
    </source>
</evidence>
<feature type="compositionally biased region" description="Low complexity" evidence="6">
    <location>
        <begin position="9"/>
        <end position="22"/>
    </location>
</feature>
<comment type="similarity">
    <text evidence="2">Belongs to the CDC50/LEM3 family.</text>
</comment>
<keyword evidence="9" id="KW-1185">Reference proteome</keyword>
<dbReference type="PANTHER" id="PTHR10926:SF0">
    <property type="entry name" value="CDC50, ISOFORM A"/>
    <property type="match status" value="1"/>
</dbReference>
<evidence type="ECO:0000256" key="1">
    <source>
        <dbReference type="ARBA" id="ARBA00004141"/>
    </source>
</evidence>
<evidence type="ECO:0000256" key="2">
    <source>
        <dbReference type="ARBA" id="ARBA00009457"/>
    </source>
</evidence>
<keyword evidence="4 7" id="KW-1133">Transmembrane helix</keyword>
<evidence type="ECO:0000256" key="7">
    <source>
        <dbReference type="SAM" id="Phobius"/>
    </source>
</evidence>
<sequence>MFRNQSKISPGGEASAAASAEPRISQDAGSSGYLEVPVGLGNEEKCRVSGRRNTRSDNHPSDDHSDAGGGGCFCCGDGEKGGRRRRFCSCPKRTFTDFMQQRMHAWQPVLSPQRIVTIVGLSGLVLLALGVLILVTSNRIIECKVDYTNAPAQEALVKIGPEHCTDSGIQELTGQLYFFYELSNFYQNHRRYLKSRSDPQLQGKVYTQPSEVKTACDPRYVADDGRVLDPCGLNAMAVFTDSFSLVRFKDGDPQKEEAVPLDETRETICWHFDLNSRFKNPSEAERKAAEGSVDFWLFSERMRKALHMDMPGVGEGVENSHFIVWMREAALPKFRKIYGKIEESPLTLPVYVKIPENTYDVKAFGGKKYVVISQASWLGGRNSFLGIAYLVVASVCLVVCAILLYAHMRNPRHMGDISWLRKALYADA</sequence>
<organism evidence="8 9">
    <name type="scientific">Cystoisospora suis</name>
    <dbReference type="NCBI Taxonomy" id="483139"/>
    <lineage>
        <taxon>Eukaryota</taxon>
        <taxon>Sar</taxon>
        <taxon>Alveolata</taxon>
        <taxon>Apicomplexa</taxon>
        <taxon>Conoidasida</taxon>
        <taxon>Coccidia</taxon>
        <taxon>Eucoccidiorida</taxon>
        <taxon>Eimeriorina</taxon>
        <taxon>Sarcocystidae</taxon>
        <taxon>Cystoisospora</taxon>
    </lineage>
</organism>
<dbReference type="GO" id="GO:0005886">
    <property type="term" value="C:plasma membrane"/>
    <property type="evidence" value="ECO:0007669"/>
    <property type="project" value="TreeGrafter"/>
</dbReference>
<accession>A0A2C6KRZ5</accession>
<keyword evidence="3 7" id="KW-0812">Transmembrane</keyword>